<reference evidence="3" key="1">
    <citation type="submission" date="2019-03" db="EMBL/GenBank/DDBJ databases">
        <title>Single cell metagenomics reveals metabolic interactions within the superorganism composed of flagellate Streblomastix strix and complex community of Bacteroidetes bacteria on its surface.</title>
        <authorList>
            <person name="Treitli S.C."/>
            <person name="Kolisko M."/>
            <person name="Husnik F."/>
            <person name="Keeling P."/>
            <person name="Hampl V."/>
        </authorList>
    </citation>
    <scope>NUCLEOTIDE SEQUENCE</scope>
    <source>
        <strain evidence="3">STM</strain>
    </source>
</reference>
<feature type="transmembrane region" description="Helical" evidence="1">
    <location>
        <begin position="21"/>
        <end position="42"/>
    </location>
</feature>
<dbReference type="PANTHER" id="PTHR30572">
    <property type="entry name" value="MEMBRANE COMPONENT OF TRANSPORTER-RELATED"/>
    <property type="match status" value="1"/>
</dbReference>
<protein>
    <submittedName>
        <fullName evidence="3">Macrolide export ATP-binding/permease protein</fullName>
        <ecNumber evidence="3">3.6.3.-</ecNumber>
    </submittedName>
</protein>
<keyword evidence="1" id="KW-1133">Transmembrane helix</keyword>
<gene>
    <name evidence="3" type="ORF">EZS27_030938</name>
</gene>
<dbReference type="PANTHER" id="PTHR30572:SF4">
    <property type="entry name" value="ABC TRANSPORTER PERMEASE YTRF"/>
    <property type="match status" value="1"/>
</dbReference>
<feature type="domain" description="MacB-like periplasmic core" evidence="2">
    <location>
        <begin position="22"/>
        <end position="140"/>
    </location>
</feature>
<keyword evidence="3" id="KW-0547">Nucleotide-binding</keyword>
<evidence type="ECO:0000259" key="2">
    <source>
        <dbReference type="Pfam" id="PF12704"/>
    </source>
</evidence>
<dbReference type="GO" id="GO:0005886">
    <property type="term" value="C:plasma membrane"/>
    <property type="evidence" value="ECO:0007669"/>
    <property type="project" value="TreeGrafter"/>
</dbReference>
<name>A0A5J4QEV9_9ZZZZ</name>
<keyword evidence="1" id="KW-0472">Membrane</keyword>
<proteinExistence type="predicted"/>
<organism evidence="3">
    <name type="scientific">termite gut metagenome</name>
    <dbReference type="NCBI Taxonomy" id="433724"/>
    <lineage>
        <taxon>unclassified sequences</taxon>
        <taxon>metagenomes</taxon>
        <taxon>organismal metagenomes</taxon>
    </lineage>
</organism>
<comment type="caution">
    <text evidence="3">The sequence shown here is derived from an EMBL/GenBank/DDBJ whole genome shotgun (WGS) entry which is preliminary data.</text>
</comment>
<accession>A0A5J4QEV9</accession>
<evidence type="ECO:0000313" key="3">
    <source>
        <dbReference type="EMBL" id="KAA6319133.1"/>
    </source>
</evidence>
<dbReference type="GO" id="GO:0005524">
    <property type="term" value="F:ATP binding"/>
    <property type="evidence" value="ECO:0007669"/>
    <property type="project" value="UniProtKB-KW"/>
</dbReference>
<dbReference type="AlphaFoldDB" id="A0A5J4QEV9"/>
<dbReference type="EMBL" id="SNRY01003980">
    <property type="protein sequence ID" value="KAA6319133.1"/>
    <property type="molecule type" value="Genomic_DNA"/>
</dbReference>
<keyword evidence="3" id="KW-0067">ATP-binding</keyword>
<keyword evidence="3" id="KW-0378">Hydrolase</keyword>
<evidence type="ECO:0000256" key="1">
    <source>
        <dbReference type="SAM" id="Phobius"/>
    </source>
</evidence>
<feature type="non-terminal residue" evidence="3">
    <location>
        <position position="140"/>
    </location>
</feature>
<keyword evidence="1" id="KW-0812">Transmembrane</keyword>
<dbReference type="GO" id="GO:0022857">
    <property type="term" value="F:transmembrane transporter activity"/>
    <property type="evidence" value="ECO:0007669"/>
    <property type="project" value="TreeGrafter"/>
</dbReference>
<dbReference type="Pfam" id="PF12704">
    <property type="entry name" value="MacB_PCD"/>
    <property type="match status" value="1"/>
</dbReference>
<dbReference type="InterPro" id="IPR025857">
    <property type="entry name" value="MacB_PCD"/>
</dbReference>
<dbReference type="GO" id="GO:0016787">
    <property type="term" value="F:hydrolase activity"/>
    <property type="evidence" value="ECO:0007669"/>
    <property type="project" value="UniProtKB-KW"/>
</dbReference>
<sequence length="140" mass="14765">MNILNLFKIAYRALLHNKTRALLTMLGIIIGISSVIAMVSLGQSSSQSISGQISGMGTNLIMVMRSNQMQGGVSMGSANVQTLTDKDVEAIMSQSKYVSAASPTISTSGQLVYGANNWPGSMQGGNTDLITIRKYTITSG</sequence>
<dbReference type="InterPro" id="IPR050250">
    <property type="entry name" value="Macrolide_Exporter_MacB"/>
</dbReference>
<dbReference type="EC" id="3.6.3.-" evidence="3"/>